<dbReference type="HOGENOM" id="CLU_2882988_0_0_11"/>
<dbReference type="Proteomes" id="UP000008710">
    <property type="component" value="Chromosome"/>
</dbReference>
<reference evidence="2" key="1">
    <citation type="journal article" date="2006" name="Proc. Natl. Acad. Sci. U.S.A.">
        <title>The complete genome of Rhodococcus sp. RHA1 provides insights into a catabolic powerhouse.</title>
        <authorList>
            <person name="McLeod M.P."/>
            <person name="Warren R.L."/>
            <person name="Hsiao W.W.L."/>
            <person name="Araki N."/>
            <person name="Myhre M."/>
            <person name="Fernandes C."/>
            <person name="Miyazawa D."/>
            <person name="Wong W."/>
            <person name="Lillquist A.L."/>
            <person name="Wang D."/>
            <person name="Dosanjh M."/>
            <person name="Hara H."/>
            <person name="Petrescu A."/>
            <person name="Morin R.D."/>
            <person name="Yang G."/>
            <person name="Stott J.M."/>
            <person name="Schein J.E."/>
            <person name="Shin H."/>
            <person name="Smailus D."/>
            <person name="Siddiqui A.S."/>
            <person name="Marra M.A."/>
            <person name="Jones S.J.M."/>
            <person name="Holt R."/>
            <person name="Brinkman F.S.L."/>
            <person name="Miyauchi K."/>
            <person name="Fukuda M."/>
            <person name="Davies J.E."/>
            <person name="Mohn W.W."/>
            <person name="Eltis L.D."/>
        </authorList>
    </citation>
    <scope>NUCLEOTIDE SEQUENCE [LARGE SCALE GENOMIC DNA]</scope>
    <source>
        <strain evidence="2">RHA1</strain>
    </source>
</reference>
<accession>Q0S5H3</accession>
<proteinExistence type="predicted"/>
<protein>
    <submittedName>
        <fullName evidence="1">Uncharacterized protein</fullName>
    </submittedName>
</protein>
<evidence type="ECO:0000313" key="1">
    <source>
        <dbReference type="EMBL" id="ABG97213.1"/>
    </source>
</evidence>
<gene>
    <name evidence="1" type="ordered locus">RHA1_ro05433</name>
</gene>
<name>Q0S5H3_RHOJR</name>
<sequence length="63" mass="6366">MKAKTNGHSSSAPASIVRVIAGSPCSMLHCTCFDPGINPGAGAPTIGTVASGKRDRVKLVDTK</sequence>
<dbReference type="AlphaFoldDB" id="Q0S5H3"/>
<dbReference type="KEGG" id="rha:RHA1_ro05433"/>
<evidence type="ECO:0000313" key="2">
    <source>
        <dbReference type="Proteomes" id="UP000008710"/>
    </source>
</evidence>
<dbReference type="EMBL" id="CP000431">
    <property type="protein sequence ID" value="ABG97213.1"/>
    <property type="molecule type" value="Genomic_DNA"/>
</dbReference>
<organism evidence="1 2">
    <name type="scientific">Rhodococcus jostii (strain RHA1)</name>
    <dbReference type="NCBI Taxonomy" id="101510"/>
    <lineage>
        <taxon>Bacteria</taxon>
        <taxon>Bacillati</taxon>
        <taxon>Actinomycetota</taxon>
        <taxon>Actinomycetes</taxon>
        <taxon>Mycobacteriales</taxon>
        <taxon>Nocardiaceae</taxon>
        <taxon>Rhodococcus</taxon>
    </lineage>
</organism>